<evidence type="ECO:0000313" key="2">
    <source>
        <dbReference type="EMBL" id="GBG60807.1"/>
    </source>
</evidence>
<dbReference type="Proteomes" id="UP000265515">
    <property type="component" value="Unassembled WGS sequence"/>
</dbReference>
<protein>
    <recommendedName>
        <fullName evidence="4">Reverse transcriptase domain-containing protein</fullName>
    </recommendedName>
</protein>
<feature type="compositionally biased region" description="Basic residues" evidence="1">
    <location>
        <begin position="35"/>
        <end position="49"/>
    </location>
</feature>
<keyword evidence="3" id="KW-1185">Reference proteome</keyword>
<name>A0A388JSS4_CHABU</name>
<dbReference type="AlphaFoldDB" id="A0A388JSS4"/>
<sequence length="718" mass="82079">MYVVVSVFFSADRRELEAVERTLIRMWSPSLNSKGVKRRSRRRRRPGRKERREAVASKVKGSGEEKTERKVEGNNTIVALRRDGGERTVRVIELLRSLAKVPRGVKTRMWSDGGRSWADNWRVVRRTFGESRVIVGKRTRPLRKCKKLFGVEGWIMVRDVVEATPRTLKLKQELVSIFKDRRKMRLLYSKTQEELVNYYAAAKLFSEKRSRSRGRRVISDVLRRSFGLSIRRRIVVKVEFDERIKKSKVVNLTRQGIGRLPLNNAIAGMVRRRNHVVWTRSPNVGDIIHNHRRFAADGVSECICTSMPLPKEGGHVHFRIGNWDGCPTIARNAKNVPRNVKDGLVARLSKKLADNFADLSWLGKGMGQMEFAQEEIEICVSKSRTDNCDDADAVQRVREGLNGLVCCPLDRNPGDTLVMCPVTYAEGMKTTSTANDGYVIREESEDEIINLLHTEYGKRKFGQIGEWKKDGKLGRAYILPKHKDTAKYRPIYPTFSEPSGRACKKVARALNGMLFSVPESKHFNLKSVSELCDRLIGINQRMRRAYKDVQVLSDSYDIKDMFSRLPHATIVSVVDWFIWWFGSKGLQGVFVSKRGKGTMFSKGKSVDGFQFINFGMIREFVLFELGGCFTVARRVILQQVVGIPMGKSTSPPLACMMCAKAKWDFFVTLGNDRRLVAKLRYVDDPSVFVAFDSRRPESRRKAEEIIESFEVCYNKALP</sequence>
<feature type="compositionally biased region" description="Basic and acidic residues" evidence="1">
    <location>
        <begin position="50"/>
        <end position="70"/>
    </location>
</feature>
<accession>A0A388JSS4</accession>
<feature type="region of interest" description="Disordered" evidence="1">
    <location>
        <begin position="34"/>
        <end position="70"/>
    </location>
</feature>
<comment type="caution">
    <text evidence="2">The sequence shown here is derived from an EMBL/GenBank/DDBJ whole genome shotgun (WGS) entry which is preliminary data.</text>
</comment>
<proteinExistence type="predicted"/>
<evidence type="ECO:0000256" key="1">
    <source>
        <dbReference type="SAM" id="MobiDB-lite"/>
    </source>
</evidence>
<organism evidence="2 3">
    <name type="scientific">Chara braunii</name>
    <name type="common">Braun's stonewort</name>
    <dbReference type="NCBI Taxonomy" id="69332"/>
    <lineage>
        <taxon>Eukaryota</taxon>
        <taxon>Viridiplantae</taxon>
        <taxon>Streptophyta</taxon>
        <taxon>Charophyceae</taxon>
        <taxon>Charales</taxon>
        <taxon>Characeae</taxon>
        <taxon>Chara</taxon>
    </lineage>
</organism>
<gene>
    <name evidence="2" type="ORF">CBR_g12545</name>
</gene>
<reference evidence="2 3" key="1">
    <citation type="journal article" date="2018" name="Cell">
        <title>The Chara Genome: Secondary Complexity and Implications for Plant Terrestrialization.</title>
        <authorList>
            <person name="Nishiyama T."/>
            <person name="Sakayama H."/>
            <person name="Vries J.D."/>
            <person name="Buschmann H."/>
            <person name="Saint-Marcoux D."/>
            <person name="Ullrich K.K."/>
            <person name="Haas F.B."/>
            <person name="Vanderstraeten L."/>
            <person name="Becker D."/>
            <person name="Lang D."/>
            <person name="Vosolsobe S."/>
            <person name="Rombauts S."/>
            <person name="Wilhelmsson P.K.I."/>
            <person name="Janitza P."/>
            <person name="Kern R."/>
            <person name="Heyl A."/>
            <person name="Rumpler F."/>
            <person name="Villalobos L.I.A.C."/>
            <person name="Clay J.M."/>
            <person name="Skokan R."/>
            <person name="Toyoda A."/>
            <person name="Suzuki Y."/>
            <person name="Kagoshima H."/>
            <person name="Schijlen E."/>
            <person name="Tajeshwar N."/>
            <person name="Catarino B."/>
            <person name="Hetherington A.J."/>
            <person name="Saltykova A."/>
            <person name="Bonnot C."/>
            <person name="Breuninger H."/>
            <person name="Symeonidi A."/>
            <person name="Radhakrishnan G.V."/>
            <person name="Van Nieuwerburgh F."/>
            <person name="Deforce D."/>
            <person name="Chang C."/>
            <person name="Karol K.G."/>
            <person name="Hedrich R."/>
            <person name="Ulvskov P."/>
            <person name="Glockner G."/>
            <person name="Delwiche C.F."/>
            <person name="Petrasek J."/>
            <person name="Van de Peer Y."/>
            <person name="Friml J."/>
            <person name="Beilby M."/>
            <person name="Dolan L."/>
            <person name="Kohara Y."/>
            <person name="Sugano S."/>
            <person name="Fujiyama A."/>
            <person name="Delaux P.-M."/>
            <person name="Quint M."/>
            <person name="TheiBen G."/>
            <person name="Hagemann M."/>
            <person name="Harholt J."/>
            <person name="Dunand C."/>
            <person name="Zachgo S."/>
            <person name="Langdale J."/>
            <person name="Maumus F."/>
            <person name="Straeten D.V.D."/>
            <person name="Gould S.B."/>
            <person name="Rensing S.A."/>
        </authorList>
    </citation>
    <scope>NUCLEOTIDE SEQUENCE [LARGE SCALE GENOMIC DNA]</scope>
    <source>
        <strain evidence="2 3">S276</strain>
    </source>
</reference>
<evidence type="ECO:0008006" key="4">
    <source>
        <dbReference type="Google" id="ProtNLM"/>
    </source>
</evidence>
<dbReference type="EMBL" id="BFEA01000014">
    <property type="protein sequence ID" value="GBG60807.1"/>
    <property type="molecule type" value="Genomic_DNA"/>
</dbReference>
<evidence type="ECO:0000313" key="3">
    <source>
        <dbReference type="Proteomes" id="UP000265515"/>
    </source>
</evidence>
<dbReference type="Gramene" id="GBG60807">
    <property type="protein sequence ID" value="GBG60807"/>
    <property type="gene ID" value="CBR_g12545"/>
</dbReference>